<sequence length="729" mass="82724">MTAITKTRRNSMVTCHVIMSYLWSVICLVFASTVALLFLFTSLIRGKRKRGRTSGSALHQVLQQDKVFPISSDTGWTLEGIQHGIRLWKHNFVILSVDHFIYGCNTVVQATTQEILNTLKDVKQMKEWNPYIEHSENVLSPCSSNGGLELSDIQGQTSQHQLQQMQHIMMFDTICVVPKYNAKYQWRKMIVKLSNCIPGVKVIEHENLSINVMRCWQLEHDESIWMFSECPSTVLSNISWTYVQARPLQDSPGSLLTIIVCPEIIDNHTAQMAVTQLATLRDYFMMQKVKVQPPQQENIGNKLKAFAGSLRKKAQTFSFKKDQIDVSDLQAAHVESKATNVESKQEQTQDTGKKPDEPKKFGRKISFDFYKSMTKERAANKAAEILLETDSGESSLVQTIEEENSQDSEHEINKSQEKETKIVEKEEPKKESTGNKFREFAERFKNRRSSMEKAESTNIRTVRSNSDCTASDTQSIKAAQLRKTQSLDEPLSRDTSSTLSPAVEVKYYRTLANQSAAEVLAEALKAAAIDVSSSEADQRRQTGGWQFQGLEKEVVILRKHADSTPYHCFLGKGLIKASPKAVYEAVKNPLTRFTYDNMLKKLDVVSNLGTGLQILHMVHETTQLFRKDSRDFFVLQTSRIDGDLYIVALTSVDCEDYQTQEGCFRSSIQPSGWVIEPAFRNRKVQSMVTYMVQIDIGGKDVPTSFFNFLSKRIPLSIAYLRQYLQSGLP</sequence>
<dbReference type="Proteomes" id="UP000694865">
    <property type="component" value="Unplaced"/>
</dbReference>
<dbReference type="Pfam" id="PF01852">
    <property type="entry name" value="START"/>
    <property type="match status" value="1"/>
</dbReference>
<feature type="domain" description="START" evidence="3">
    <location>
        <begin position="544"/>
        <end position="729"/>
    </location>
</feature>
<evidence type="ECO:0000256" key="1">
    <source>
        <dbReference type="SAM" id="MobiDB-lite"/>
    </source>
</evidence>
<feature type="compositionally biased region" description="Polar residues" evidence="1">
    <location>
        <begin position="456"/>
        <end position="477"/>
    </location>
</feature>
<keyword evidence="4" id="KW-1185">Reference proteome</keyword>
<dbReference type="SUPFAM" id="SSF55961">
    <property type="entry name" value="Bet v1-like"/>
    <property type="match status" value="2"/>
</dbReference>
<gene>
    <name evidence="5" type="primary">LOC102809355</name>
</gene>
<evidence type="ECO:0000256" key="2">
    <source>
        <dbReference type="SAM" id="Phobius"/>
    </source>
</evidence>
<evidence type="ECO:0000313" key="5">
    <source>
        <dbReference type="RefSeq" id="XP_006812218.1"/>
    </source>
</evidence>
<feature type="compositionally biased region" description="Basic and acidic residues" evidence="1">
    <location>
        <begin position="407"/>
        <end position="455"/>
    </location>
</feature>
<dbReference type="GeneID" id="102809355"/>
<feature type="transmembrane region" description="Helical" evidence="2">
    <location>
        <begin position="20"/>
        <end position="44"/>
    </location>
</feature>
<dbReference type="Gene3D" id="3.30.530.20">
    <property type="match status" value="2"/>
</dbReference>
<name>A0ABM0LWS7_SACKO</name>
<dbReference type="InterPro" id="IPR002913">
    <property type="entry name" value="START_lipid-bd_dom"/>
</dbReference>
<organism evidence="4 5">
    <name type="scientific">Saccoglossus kowalevskii</name>
    <name type="common">Acorn worm</name>
    <dbReference type="NCBI Taxonomy" id="10224"/>
    <lineage>
        <taxon>Eukaryota</taxon>
        <taxon>Metazoa</taxon>
        <taxon>Hemichordata</taxon>
        <taxon>Enteropneusta</taxon>
        <taxon>Harrimaniidae</taxon>
        <taxon>Saccoglossus</taxon>
    </lineage>
</organism>
<feature type="region of interest" description="Disordered" evidence="1">
    <location>
        <begin position="393"/>
        <end position="496"/>
    </location>
</feature>
<reference evidence="5" key="1">
    <citation type="submission" date="2025-08" db="UniProtKB">
        <authorList>
            <consortium name="RefSeq"/>
        </authorList>
    </citation>
    <scope>IDENTIFICATION</scope>
    <source>
        <tissue evidence="5">Testes</tissue>
    </source>
</reference>
<dbReference type="PROSITE" id="PS50848">
    <property type="entry name" value="START"/>
    <property type="match status" value="1"/>
</dbReference>
<protein>
    <submittedName>
        <fullName evidence="5">Uncharacterized protein LOC102809355</fullName>
    </submittedName>
</protein>
<accession>A0ABM0LWS7</accession>
<dbReference type="PANTHER" id="PTHR47117:SF8">
    <property type="entry name" value="KINESIN FAMILY MEMBER 16B"/>
    <property type="match status" value="1"/>
</dbReference>
<feature type="compositionally biased region" description="Basic and acidic residues" evidence="1">
    <location>
        <begin position="343"/>
        <end position="360"/>
    </location>
</feature>
<proteinExistence type="predicted"/>
<keyword evidence="2" id="KW-0472">Membrane</keyword>
<keyword evidence="2" id="KW-0812">Transmembrane</keyword>
<dbReference type="InterPro" id="IPR023393">
    <property type="entry name" value="START-like_dom_sf"/>
</dbReference>
<evidence type="ECO:0000313" key="4">
    <source>
        <dbReference type="Proteomes" id="UP000694865"/>
    </source>
</evidence>
<evidence type="ECO:0000259" key="3">
    <source>
        <dbReference type="PROSITE" id="PS50848"/>
    </source>
</evidence>
<keyword evidence="2" id="KW-1133">Transmembrane helix</keyword>
<feature type="region of interest" description="Disordered" evidence="1">
    <location>
        <begin position="334"/>
        <end position="361"/>
    </location>
</feature>
<dbReference type="PANTHER" id="PTHR47117">
    <property type="entry name" value="STAR-RELATED LIPID TRANSFER PROTEIN 9"/>
    <property type="match status" value="1"/>
</dbReference>
<dbReference type="RefSeq" id="XP_006812218.1">
    <property type="nucleotide sequence ID" value="XM_006812155.1"/>
</dbReference>